<dbReference type="InterPro" id="IPR009057">
    <property type="entry name" value="Homeodomain-like_sf"/>
</dbReference>
<dbReference type="GO" id="GO:0003700">
    <property type="term" value="F:DNA-binding transcription factor activity"/>
    <property type="evidence" value="ECO:0007669"/>
    <property type="project" value="InterPro"/>
</dbReference>
<dbReference type="InterPro" id="IPR032783">
    <property type="entry name" value="AraC_lig"/>
</dbReference>
<evidence type="ECO:0000256" key="2">
    <source>
        <dbReference type="ARBA" id="ARBA00023125"/>
    </source>
</evidence>
<dbReference type="InterPro" id="IPR018060">
    <property type="entry name" value="HTH_AraC"/>
</dbReference>
<dbReference type="SMART" id="SM00342">
    <property type="entry name" value="HTH_ARAC"/>
    <property type="match status" value="1"/>
</dbReference>
<dbReference type="PANTHER" id="PTHR46796">
    <property type="entry name" value="HTH-TYPE TRANSCRIPTIONAL ACTIVATOR RHAS-RELATED"/>
    <property type="match status" value="1"/>
</dbReference>
<dbReference type="Pfam" id="PF12852">
    <property type="entry name" value="Cupin_6"/>
    <property type="match status" value="1"/>
</dbReference>
<dbReference type="Proteomes" id="UP000027190">
    <property type="component" value="Unassembled WGS sequence"/>
</dbReference>
<organism evidence="5 6">
    <name type="scientific">Hyphomonas chukchiensis</name>
    <dbReference type="NCBI Taxonomy" id="1280947"/>
    <lineage>
        <taxon>Bacteria</taxon>
        <taxon>Pseudomonadati</taxon>
        <taxon>Pseudomonadota</taxon>
        <taxon>Alphaproteobacteria</taxon>
        <taxon>Hyphomonadales</taxon>
        <taxon>Hyphomonadaceae</taxon>
        <taxon>Hyphomonas</taxon>
    </lineage>
</organism>
<dbReference type="AlphaFoldDB" id="A0A062U825"/>
<keyword evidence="2" id="KW-0238">DNA-binding</keyword>
<name>A0A062U825_9PROT</name>
<dbReference type="GO" id="GO:0043565">
    <property type="term" value="F:sequence-specific DNA binding"/>
    <property type="evidence" value="ECO:0007669"/>
    <property type="project" value="InterPro"/>
</dbReference>
<dbReference type="Pfam" id="PF12833">
    <property type="entry name" value="HTH_18"/>
    <property type="match status" value="1"/>
</dbReference>
<evidence type="ECO:0000256" key="1">
    <source>
        <dbReference type="ARBA" id="ARBA00023015"/>
    </source>
</evidence>
<dbReference type="InterPro" id="IPR050204">
    <property type="entry name" value="AraC_XylS_family_regulators"/>
</dbReference>
<gene>
    <name evidence="5" type="ORF">HY30_18390</name>
</gene>
<evidence type="ECO:0000313" key="5">
    <source>
        <dbReference type="EMBL" id="KCZ56501.1"/>
    </source>
</evidence>
<evidence type="ECO:0000313" key="6">
    <source>
        <dbReference type="Proteomes" id="UP000027190"/>
    </source>
</evidence>
<sequence>MNADPLSEVLELAGARSLSLTRLEAAGDWALAFRAKTRLKFVALLRGNCWICIPGRAALLLKPGDTFLLGNTSYMVASDPGRTPTDGEALYRAAEDGSVRLGGEDTLMLGGTAEFAVDVLALLESSLPDFMLVTAQAPMAAILRDTLALLDLEMSQAQAGRSLVCGRLADVLLVQVLRACLSDRDGEAAGWIGALADPQIGRALQAMHADVGRDWTVADLASHAGMSRSVFARDFRKRAGQPPLTYLRRWRMTLARRALRSGHSPVGPLAARLGYASESAFGHAYKKTFGYAPTHDRLPKQDDPD</sequence>
<dbReference type="RefSeq" id="WP_081812250.1">
    <property type="nucleotide sequence ID" value="NZ_AWFG01000042.1"/>
</dbReference>
<dbReference type="OrthoDB" id="9802263at2"/>
<dbReference type="PATRIC" id="fig|1280947.3.peg.2745"/>
<keyword evidence="3" id="KW-0804">Transcription</keyword>
<dbReference type="PROSITE" id="PS01124">
    <property type="entry name" value="HTH_ARAC_FAMILY_2"/>
    <property type="match status" value="1"/>
</dbReference>
<dbReference type="PANTHER" id="PTHR46796:SF7">
    <property type="entry name" value="ARAC FAMILY TRANSCRIPTIONAL REGULATOR"/>
    <property type="match status" value="1"/>
</dbReference>
<comment type="caution">
    <text evidence="5">The sequence shown here is derived from an EMBL/GenBank/DDBJ whole genome shotgun (WGS) entry which is preliminary data.</text>
</comment>
<dbReference type="SUPFAM" id="SSF46689">
    <property type="entry name" value="Homeodomain-like"/>
    <property type="match status" value="2"/>
</dbReference>
<dbReference type="Gene3D" id="1.10.10.60">
    <property type="entry name" value="Homeodomain-like"/>
    <property type="match status" value="2"/>
</dbReference>
<dbReference type="eggNOG" id="COG2207">
    <property type="taxonomic scope" value="Bacteria"/>
</dbReference>
<accession>A0A062U825</accession>
<dbReference type="EMBL" id="AWFG01000042">
    <property type="protein sequence ID" value="KCZ56501.1"/>
    <property type="molecule type" value="Genomic_DNA"/>
</dbReference>
<dbReference type="STRING" id="1280947.HY30_18390"/>
<reference evidence="5 6" key="1">
    <citation type="journal article" date="2014" name="Antonie Van Leeuwenhoek">
        <title>Hyphomonas beringensis sp. nov. and Hyphomonas chukchiensis sp. nov., isolated from surface seawater of the Bering Sea and Chukchi Sea.</title>
        <authorList>
            <person name="Li C."/>
            <person name="Lai Q."/>
            <person name="Li G."/>
            <person name="Dong C."/>
            <person name="Wang J."/>
            <person name="Liao Y."/>
            <person name="Shao Z."/>
        </authorList>
    </citation>
    <scope>NUCLEOTIDE SEQUENCE [LARGE SCALE GENOMIC DNA]</scope>
    <source>
        <strain evidence="5 6">BH-BN04-4</strain>
    </source>
</reference>
<protein>
    <recommendedName>
        <fullName evidence="4">HTH araC/xylS-type domain-containing protein</fullName>
    </recommendedName>
</protein>
<keyword evidence="6" id="KW-1185">Reference proteome</keyword>
<feature type="domain" description="HTH araC/xylS-type" evidence="4">
    <location>
        <begin position="201"/>
        <end position="299"/>
    </location>
</feature>
<keyword evidence="1" id="KW-0805">Transcription regulation</keyword>
<evidence type="ECO:0000259" key="4">
    <source>
        <dbReference type="PROSITE" id="PS01124"/>
    </source>
</evidence>
<evidence type="ECO:0000256" key="3">
    <source>
        <dbReference type="ARBA" id="ARBA00023163"/>
    </source>
</evidence>
<proteinExistence type="predicted"/>